<accession>A0AAC8YGW1</accession>
<dbReference type="Proteomes" id="UP000075221">
    <property type="component" value="Chromosome"/>
</dbReference>
<evidence type="ECO:0000313" key="3">
    <source>
        <dbReference type="EMBL" id="AOZ47858.1"/>
    </source>
</evidence>
<name>A0AAC8YGW1_9ACTN</name>
<evidence type="ECO:0000313" key="5">
    <source>
        <dbReference type="Proteomes" id="UP000178666"/>
    </source>
</evidence>
<protein>
    <submittedName>
        <fullName evidence="2">Uncharacterized protein</fullName>
    </submittedName>
</protein>
<proteinExistence type="predicted"/>
<evidence type="ECO:0000313" key="4">
    <source>
        <dbReference type="Proteomes" id="UP000075221"/>
    </source>
</evidence>
<organism evidence="2 4">
    <name type="scientific">Acidipropionibacterium acidipropionici</name>
    <dbReference type="NCBI Taxonomy" id="1748"/>
    <lineage>
        <taxon>Bacteria</taxon>
        <taxon>Bacillati</taxon>
        <taxon>Actinomycetota</taxon>
        <taxon>Actinomycetes</taxon>
        <taxon>Propionibacteriales</taxon>
        <taxon>Propionibacteriaceae</taxon>
        <taxon>Acidipropionibacterium</taxon>
    </lineage>
</organism>
<keyword evidence="5" id="KW-1185">Reference proteome</keyword>
<reference evidence="3 5" key="1">
    <citation type="journal article" date="2016" name="Plant Dis.">
        <title>Improved production of propionic acid using genome shuffling.</title>
        <authorList>
            <person name="Luna-Flores C.H."/>
            <person name="Palfreyman R.W."/>
            <person name="Kromer J.O."/>
            <person name="Nielsen L.K."/>
            <person name="Marcellin E."/>
        </authorList>
    </citation>
    <scope>NUCLEOTIDE SEQUENCE [LARGE SCALE GENOMIC DNA]</scope>
    <source>
        <strain evidence="3 5">F3E8</strain>
    </source>
</reference>
<sequence length="95" mass="10286">MRRGRIILSVGITGFLVGTGSHIVDLAIGGLNTYAQFPTGLRIYWVSLTLLDPLTIALLASRRRVGIVLALGVILSDITDPLAPVRRRCAPGRHR</sequence>
<evidence type="ECO:0000313" key="2">
    <source>
        <dbReference type="EMBL" id="AMS06408.1"/>
    </source>
</evidence>
<dbReference type="Proteomes" id="UP000178666">
    <property type="component" value="Chromosome"/>
</dbReference>
<keyword evidence="1" id="KW-0472">Membrane</keyword>
<dbReference type="AlphaFoldDB" id="A0AAC8YGW1"/>
<dbReference type="EMBL" id="CP015970">
    <property type="protein sequence ID" value="AOZ47858.1"/>
    <property type="molecule type" value="Genomic_DNA"/>
</dbReference>
<dbReference type="EMBL" id="CP014352">
    <property type="protein sequence ID" value="AMS06408.1"/>
    <property type="molecule type" value="Genomic_DNA"/>
</dbReference>
<reference evidence="2 4" key="2">
    <citation type="submission" date="2016-02" db="EMBL/GenBank/DDBJ databases">
        <title>Complete Genome Sequence of Propionibacterium acidipropionici ATCC 55737.</title>
        <authorList>
            <person name="Luna Flores C.H."/>
            <person name="Nielsen L.K."/>
            <person name="Marcellin E."/>
        </authorList>
    </citation>
    <scope>NUCLEOTIDE SEQUENCE [LARGE SCALE GENOMIC DNA]</scope>
    <source>
        <strain evidence="2 4">ATCC 55737</strain>
    </source>
</reference>
<keyword evidence="1" id="KW-1133">Transmembrane helix</keyword>
<gene>
    <name evidence="3" type="ORF">A8L58_15550</name>
    <name evidence="2" type="ORF">AXH35_14090</name>
</gene>
<dbReference type="RefSeq" id="WP_062820256.1">
    <property type="nucleotide sequence ID" value="NZ_CP014352.1"/>
</dbReference>
<feature type="transmembrane region" description="Helical" evidence="1">
    <location>
        <begin position="42"/>
        <end position="60"/>
    </location>
</feature>
<evidence type="ECO:0000256" key="1">
    <source>
        <dbReference type="SAM" id="Phobius"/>
    </source>
</evidence>
<keyword evidence="1" id="KW-0812">Transmembrane</keyword>